<gene>
    <name evidence="3" type="primary">LOC109464327</name>
</gene>
<dbReference type="OrthoDB" id="189997at2759"/>
<evidence type="ECO:0000259" key="1">
    <source>
        <dbReference type="Pfam" id="PF03417"/>
    </source>
</evidence>
<keyword evidence="2" id="KW-1185">Reference proteome</keyword>
<dbReference type="PANTHER" id="PTHR34180:SF1">
    <property type="entry name" value="BETA-ALANYL-DOPAMINE_CARCININE HYDROLASE"/>
    <property type="match status" value="1"/>
</dbReference>
<proteinExistence type="predicted"/>
<dbReference type="RefSeq" id="XP_019616834.1">
    <property type="nucleotide sequence ID" value="XM_019761275.1"/>
</dbReference>
<feature type="non-terminal residue" evidence="3">
    <location>
        <position position="268"/>
    </location>
</feature>
<dbReference type="KEGG" id="bbel:109464327"/>
<dbReference type="Pfam" id="PF03417">
    <property type="entry name" value="AAT"/>
    <property type="match status" value="1"/>
</dbReference>
<dbReference type="Gene3D" id="3.60.60.10">
    <property type="entry name" value="Penicillin V Acylase, Chain A"/>
    <property type="match status" value="1"/>
</dbReference>
<accession>A0A6P4Y326</accession>
<sequence>YLKAAKSAFPHYVDEIVGMSEGSGLPFEHLFLMHCQSEFTLMSLQQEEVETETEGCTTVYLNVRNGPRILAHNEDGDSLIKALGYVVVASIEPYELPSGEVVPEESFTAYCYPGLLAGNAYGFNLHGLCTAGNFQLAKCVEKDKIPQRFACRALLSAASVEKAVDILRTGSGVGLATGYSYNLAVSTKDGDNAMYSVEVAPAEGEARNLVSVHAVEPGEVGSASSYNHYNMYEHLDTPSWRDLSSEHRKARAGAVGPLSSKEDVLKFM</sequence>
<protein>
    <submittedName>
        <fullName evidence="3">Uncharacterized protein LOC109464327</fullName>
    </submittedName>
</protein>
<dbReference type="AlphaFoldDB" id="A0A6P4Y326"/>
<evidence type="ECO:0000313" key="3">
    <source>
        <dbReference type="RefSeq" id="XP_019616834.1"/>
    </source>
</evidence>
<dbReference type="InterPro" id="IPR047801">
    <property type="entry name" value="Peptidase_C45"/>
</dbReference>
<dbReference type="InterPro" id="IPR047794">
    <property type="entry name" value="C45_proenzyme-like"/>
</dbReference>
<organism evidence="2 3">
    <name type="scientific">Branchiostoma belcheri</name>
    <name type="common">Amphioxus</name>
    <dbReference type="NCBI Taxonomy" id="7741"/>
    <lineage>
        <taxon>Eukaryota</taxon>
        <taxon>Metazoa</taxon>
        <taxon>Chordata</taxon>
        <taxon>Cephalochordata</taxon>
        <taxon>Leptocardii</taxon>
        <taxon>Amphioxiformes</taxon>
        <taxon>Branchiostomatidae</taxon>
        <taxon>Branchiostoma</taxon>
    </lineage>
</organism>
<dbReference type="Proteomes" id="UP000515135">
    <property type="component" value="Unplaced"/>
</dbReference>
<dbReference type="GeneID" id="109464327"/>
<evidence type="ECO:0000313" key="2">
    <source>
        <dbReference type="Proteomes" id="UP000515135"/>
    </source>
</evidence>
<reference evidence="3" key="1">
    <citation type="submission" date="2025-08" db="UniProtKB">
        <authorList>
            <consortium name="RefSeq"/>
        </authorList>
    </citation>
    <scope>IDENTIFICATION</scope>
    <source>
        <tissue evidence="3">Gonad</tissue>
    </source>
</reference>
<feature type="domain" description="Peptidase C45 hydrolase" evidence="1">
    <location>
        <begin position="65"/>
        <end position="202"/>
    </location>
</feature>
<dbReference type="InterPro" id="IPR005079">
    <property type="entry name" value="Peptidase_C45_hydrolase"/>
</dbReference>
<dbReference type="PANTHER" id="PTHR34180">
    <property type="entry name" value="PEPTIDASE C45"/>
    <property type="match status" value="1"/>
</dbReference>
<dbReference type="NCBIfam" id="NF040521">
    <property type="entry name" value="C45_proenzyme"/>
    <property type="match status" value="1"/>
</dbReference>
<name>A0A6P4Y326_BRABE</name>
<feature type="non-terminal residue" evidence="3">
    <location>
        <position position="1"/>
    </location>
</feature>